<evidence type="ECO:0000256" key="3">
    <source>
        <dbReference type="SAM" id="SignalP"/>
    </source>
</evidence>
<dbReference type="OrthoDB" id="8287350at2759"/>
<accession>A0A226EKD4</accession>
<reference evidence="4 5" key="1">
    <citation type="submission" date="2015-12" db="EMBL/GenBank/DDBJ databases">
        <title>The genome of Folsomia candida.</title>
        <authorList>
            <person name="Faddeeva A."/>
            <person name="Derks M.F."/>
            <person name="Anvar Y."/>
            <person name="Smit S."/>
            <person name="Van Straalen N."/>
            <person name="Roelofs D."/>
        </authorList>
    </citation>
    <scope>NUCLEOTIDE SEQUENCE [LARGE SCALE GENOMIC DNA]</scope>
    <source>
        <strain evidence="4 5">VU population</strain>
        <tissue evidence="4">Whole body</tissue>
    </source>
</reference>
<protein>
    <submittedName>
        <fullName evidence="4">Uncharacterized protein</fullName>
    </submittedName>
</protein>
<evidence type="ECO:0000313" key="4">
    <source>
        <dbReference type="EMBL" id="OXA57211.1"/>
    </source>
</evidence>
<dbReference type="EMBL" id="LNIX01000003">
    <property type="protein sequence ID" value="OXA57211.1"/>
    <property type="molecule type" value="Genomic_DNA"/>
</dbReference>
<name>A0A226EKD4_FOLCA</name>
<feature type="compositionally biased region" description="Basic residues" evidence="1">
    <location>
        <begin position="97"/>
        <end position="110"/>
    </location>
</feature>
<keyword evidence="2" id="KW-0812">Transmembrane</keyword>
<organism evidence="4 5">
    <name type="scientific">Folsomia candida</name>
    <name type="common">Springtail</name>
    <dbReference type="NCBI Taxonomy" id="158441"/>
    <lineage>
        <taxon>Eukaryota</taxon>
        <taxon>Metazoa</taxon>
        <taxon>Ecdysozoa</taxon>
        <taxon>Arthropoda</taxon>
        <taxon>Hexapoda</taxon>
        <taxon>Collembola</taxon>
        <taxon>Entomobryomorpha</taxon>
        <taxon>Isotomoidea</taxon>
        <taxon>Isotomidae</taxon>
        <taxon>Proisotominae</taxon>
        <taxon>Folsomia</taxon>
    </lineage>
</organism>
<feature type="signal peptide" evidence="3">
    <location>
        <begin position="1"/>
        <end position="39"/>
    </location>
</feature>
<proteinExistence type="predicted"/>
<comment type="caution">
    <text evidence="4">The sequence shown here is derived from an EMBL/GenBank/DDBJ whole genome shotgun (WGS) entry which is preliminary data.</text>
</comment>
<evidence type="ECO:0000313" key="5">
    <source>
        <dbReference type="Proteomes" id="UP000198287"/>
    </source>
</evidence>
<keyword evidence="2" id="KW-1133">Transmembrane helix</keyword>
<feature type="transmembrane region" description="Helical" evidence="2">
    <location>
        <begin position="259"/>
        <end position="280"/>
    </location>
</feature>
<sequence length="281" mass="30688">MIWTMRGILQGGGKQCCWCLKLLKFSILVLTFLSNVCEASSNDKSSSDQQLSHHRSHSPWSESSASSILPWDEPTHMPNVTPLVLKEVRESNPQKKSSSKKSATSKKSKSSKTGADGSDDASRGGKGKSGSRTYESDNNNFAGNIEQGGVDGSSYDGNNGRDSKVDLVILREKALDFGSLVVNFLSQEVLRPQTETGKSRGARGILSDLANNFKLERKEGEGGGGGEGGDRGVIDWLARLIGVQGKTLGEFLREYQVHVLYDLVFTFFKWIFFLYAGLLIP</sequence>
<evidence type="ECO:0000256" key="2">
    <source>
        <dbReference type="SAM" id="Phobius"/>
    </source>
</evidence>
<feature type="region of interest" description="Disordered" evidence="1">
    <location>
        <begin position="89"/>
        <end position="158"/>
    </location>
</feature>
<evidence type="ECO:0000256" key="1">
    <source>
        <dbReference type="SAM" id="MobiDB-lite"/>
    </source>
</evidence>
<dbReference type="AlphaFoldDB" id="A0A226EKD4"/>
<feature type="compositionally biased region" description="Low complexity" evidence="1">
    <location>
        <begin position="58"/>
        <end position="67"/>
    </location>
</feature>
<feature type="region of interest" description="Disordered" evidence="1">
    <location>
        <begin position="43"/>
        <end position="73"/>
    </location>
</feature>
<feature type="chain" id="PRO_5013257232" evidence="3">
    <location>
        <begin position="40"/>
        <end position="281"/>
    </location>
</feature>
<keyword evidence="3" id="KW-0732">Signal</keyword>
<gene>
    <name evidence="4" type="ORF">Fcan01_07300</name>
</gene>
<dbReference type="Proteomes" id="UP000198287">
    <property type="component" value="Unassembled WGS sequence"/>
</dbReference>
<keyword evidence="2" id="KW-0472">Membrane</keyword>
<keyword evidence="5" id="KW-1185">Reference proteome</keyword>